<dbReference type="PANTHER" id="PTHR30249:SF0">
    <property type="entry name" value="PLASTIDAL GLYCOLATE_GLYCERATE TRANSLOCATOR 1, CHLOROPLASTIC"/>
    <property type="match status" value="1"/>
</dbReference>
<evidence type="ECO:0000256" key="2">
    <source>
        <dbReference type="ARBA" id="ARBA00022692"/>
    </source>
</evidence>
<sequence length="238" mass="25124">MTLDWLAAWQAVTHHPLFGVGITLGAYQLAMVGYEKTRWVFLQPVLVSMVIVIAVLLICGLSYAEYKLSVESMTLFLGPATVALAVPLYLNLRRIRQLFWPTVTTLLVGGLVATCLGIGIAWLFGAEPLMLMSIAPKSVTSPIAMLVADQIGGIAALAAVFVMLTGVVGAILGPSLLRIFGVHHHAAVGLALGISAHAVGTSRAMQESEECGAFAALAMSLMGMLTAVLLPLAFVLLR</sequence>
<protein>
    <submittedName>
        <fullName evidence="6">TIGR00659 family protein</fullName>
    </submittedName>
</protein>
<evidence type="ECO:0000256" key="1">
    <source>
        <dbReference type="ARBA" id="ARBA00004141"/>
    </source>
</evidence>
<dbReference type="Pfam" id="PF04172">
    <property type="entry name" value="LrgB"/>
    <property type="match status" value="1"/>
</dbReference>
<dbReference type="AlphaFoldDB" id="A0A239H519"/>
<keyword evidence="2 5" id="KW-0812">Transmembrane</keyword>
<feature type="transmembrane region" description="Helical" evidence="5">
    <location>
        <begin position="99"/>
        <end position="124"/>
    </location>
</feature>
<gene>
    <name evidence="6" type="ORF">SAMN05216255_3276</name>
</gene>
<name>A0A239H519_9PSED</name>
<evidence type="ECO:0000313" key="6">
    <source>
        <dbReference type="EMBL" id="SNS75913.1"/>
    </source>
</evidence>
<dbReference type="Proteomes" id="UP000242915">
    <property type="component" value="Unassembled WGS sequence"/>
</dbReference>
<dbReference type="InterPro" id="IPR007300">
    <property type="entry name" value="CidB/LrgB"/>
</dbReference>
<keyword evidence="7" id="KW-1185">Reference proteome</keyword>
<dbReference type="GO" id="GO:0016020">
    <property type="term" value="C:membrane"/>
    <property type="evidence" value="ECO:0007669"/>
    <property type="project" value="UniProtKB-SubCell"/>
</dbReference>
<reference evidence="7" key="1">
    <citation type="submission" date="2017-06" db="EMBL/GenBank/DDBJ databases">
        <authorList>
            <person name="Varghese N."/>
            <person name="Submissions S."/>
        </authorList>
    </citation>
    <scope>NUCLEOTIDE SEQUENCE [LARGE SCALE GENOMIC DNA]</scope>
    <source>
        <strain evidence="7">CIP 108523</strain>
    </source>
</reference>
<feature type="transmembrane region" description="Helical" evidence="5">
    <location>
        <begin position="6"/>
        <end position="27"/>
    </location>
</feature>
<feature type="transmembrane region" description="Helical" evidence="5">
    <location>
        <begin position="179"/>
        <end position="200"/>
    </location>
</feature>
<keyword evidence="4 5" id="KW-0472">Membrane</keyword>
<dbReference type="PANTHER" id="PTHR30249">
    <property type="entry name" value="PUTATIVE SEROTONIN TRANSPORTER"/>
    <property type="match status" value="1"/>
</dbReference>
<proteinExistence type="predicted"/>
<comment type="subcellular location">
    <subcellularLocation>
        <location evidence="1">Membrane</location>
        <topology evidence="1">Multi-pass membrane protein</topology>
    </subcellularLocation>
</comment>
<dbReference type="EMBL" id="FZOG01000004">
    <property type="protein sequence ID" value="SNS75913.1"/>
    <property type="molecule type" value="Genomic_DNA"/>
</dbReference>
<evidence type="ECO:0000256" key="4">
    <source>
        <dbReference type="ARBA" id="ARBA00023136"/>
    </source>
</evidence>
<organism evidence="6 7">
    <name type="scientific">Pseudomonas segetis</name>
    <dbReference type="NCBI Taxonomy" id="298908"/>
    <lineage>
        <taxon>Bacteria</taxon>
        <taxon>Pseudomonadati</taxon>
        <taxon>Pseudomonadota</taxon>
        <taxon>Gammaproteobacteria</taxon>
        <taxon>Pseudomonadales</taxon>
        <taxon>Pseudomonadaceae</taxon>
        <taxon>Pseudomonas</taxon>
    </lineage>
</organism>
<evidence type="ECO:0000313" key="7">
    <source>
        <dbReference type="Proteomes" id="UP000242915"/>
    </source>
</evidence>
<evidence type="ECO:0000256" key="5">
    <source>
        <dbReference type="SAM" id="Phobius"/>
    </source>
</evidence>
<evidence type="ECO:0000256" key="3">
    <source>
        <dbReference type="ARBA" id="ARBA00022989"/>
    </source>
</evidence>
<feature type="transmembrane region" description="Helical" evidence="5">
    <location>
        <begin position="151"/>
        <end position="172"/>
    </location>
</feature>
<accession>A0A239H519</accession>
<dbReference type="RefSeq" id="WP_089360546.1">
    <property type="nucleotide sequence ID" value="NZ_FZOG01000004.1"/>
</dbReference>
<keyword evidence="3 5" id="KW-1133">Transmembrane helix</keyword>
<feature type="transmembrane region" description="Helical" evidence="5">
    <location>
        <begin position="212"/>
        <end position="237"/>
    </location>
</feature>
<feature type="transmembrane region" description="Helical" evidence="5">
    <location>
        <begin position="39"/>
        <end position="63"/>
    </location>
</feature>
<feature type="transmembrane region" description="Helical" evidence="5">
    <location>
        <begin position="75"/>
        <end position="92"/>
    </location>
</feature>